<name>A0A2N2F3F1_9BACT</name>
<sequence length="147" mass="17053">MDKEDNILNNPNKFVLVVGKEEILEAYSELFDVVNVDILPFYIEKLHDNTVRAHRLVITPSGIVAIASEDKDVIWEMNFETEEGIHLLEESNRLSAQTESRDIHDLIPVIETEQQTYYLRLLPYFDQRASAVLIDILDQKYAAYNLE</sequence>
<dbReference type="AlphaFoldDB" id="A0A2N2F3F1"/>
<reference evidence="1 2" key="1">
    <citation type="journal article" date="2017" name="ISME J.">
        <title>Potential for microbial H2 and metal transformations associated with novel bacteria and archaea in deep terrestrial subsurface sediments.</title>
        <authorList>
            <person name="Hernsdorf A.W."/>
            <person name="Amano Y."/>
            <person name="Miyakawa K."/>
            <person name="Ise K."/>
            <person name="Suzuki Y."/>
            <person name="Anantharaman K."/>
            <person name="Probst A."/>
            <person name="Burstein D."/>
            <person name="Thomas B.C."/>
            <person name="Banfield J.F."/>
        </authorList>
    </citation>
    <scope>NUCLEOTIDE SEQUENCE [LARGE SCALE GENOMIC DNA]</scope>
    <source>
        <strain evidence="1">HGW-Dojkabacteria-1</strain>
    </source>
</reference>
<comment type="caution">
    <text evidence="1">The sequence shown here is derived from an EMBL/GenBank/DDBJ whole genome shotgun (WGS) entry which is preliminary data.</text>
</comment>
<dbReference type="Proteomes" id="UP000233417">
    <property type="component" value="Unassembled WGS sequence"/>
</dbReference>
<evidence type="ECO:0000313" key="2">
    <source>
        <dbReference type="Proteomes" id="UP000233417"/>
    </source>
</evidence>
<gene>
    <name evidence="1" type="ORF">CVU76_01780</name>
</gene>
<accession>A0A2N2F3F1</accession>
<proteinExistence type="predicted"/>
<dbReference type="EMBL" id="PHAO01000001">
    <property type="protein sequence ID" value="PKN02745.1"/>
    <property type="molecule type" value="Genomic_DNA"/>
</dbReference>
<evidence type="ECO:0000313" key="1">
    <source>
        <dbReference type="EMBL" id="PKN02745.1"/>
    </source>
</evidence>
<organism evidence="1 2">
    <name type="scientific">Candidatus Dojkabacteria bacterium HGW-Dojkabacteria-1</name>
    <dbReference type="NCBI Taxonomy" id="2013761"/>
    <lineage>
        <taxon>Bacteria</taxon>
        <taxon>Candidatus Dojkabacteria</taxon>
    </lineage>
</organism>
<protein>
    <submittedName>
        <fullName evidence="1">Uncharacterized protein</fullName>
    </submittedName>
</protein>